<comment type="caution">
    <text evidence="2">The sequence shown here is derived from an EMBL/GenBank/DDBJ whole genome shotgun (WGS) entry which is preliminary data.</text>
</comment>
<protein>
    <submittedName>
        <fullName evidence="2">Uncharacterized protein</fullName>
    </submittedName>
</protein>
<feature type="compositionally biased region" description="Basic residues" evidence="1">
    <location>
        <begin position="128"/>
        <end position="137"/>
    </location>
</feature>
<evidence type="ECO:0000313" key="3">
    <source>
        <dbReference type="Proteomes" id="UP000664277"/>
    </source>
</evidence>
<evidence type="ECO:0000313" key="2">
    <source>
        <dbReference type="EMBL" id="MBN8658734.1"/>
    </source>
</evidence>
<sequence length="137" mass="16045">MISFQNFLDQIRHFIHSSCAPKKQQVETPEVNPWRENLDRLAQEHGDQPSCSNPSTVEEQFQVLIEQAKMEKTKEALRKQQELLQNGGRRAARPNDKTVTDAKAWWGQAVATWDPEDSKNVTLEDRRHPKQHKWFNQ</sequence>
<dbReference type="Proteomes" id="UP000664277">
    <property type="component" value="Unassembled WGS sequence"/>
</dbReference>
<gene>
    <name evidence="2" type="ORF">J0M35_00090</name>
</gene>
<dbReference type="EMBL" id="JAFLCK010000001">
    <property type="protein sequence ID" value="MBN8658734.1"/>
    <property type="molecule type" value="Genomic_DNA"/>
</dbReference>
<feature type="compositionally biased region" description="Basic and acidic residues" evidence="1">
    <location>
        <begin position="117"/>
        <end position="127"/>
    </location>
</feature>
<dbReference type="AlphaFoldDB" id="A0A8J7TJX7"/>
<evidence type="ECO:0000256" key="1">
    <source>
        <dbReference type="SAM" id="MobiDB-lite"/>
    </source>
</evidence>
<name>A0A8J7TJX7_9BACT</name>
<accession>A0A8J7TJX7</accession>
<proteinExistence type="predicted"/>
<feature type="region of interest" description="Disordered" evidence="1">
    <location>
        <begin position="117"/>
        <end position="137"/>
    </location>
</feature>
<organism evidence="2 3">
    <name type="scientific">Candidatus Obscuribacter phosphatis</name>
    <dbReference type="NCBI Taxonomy" id="1906157"/>
    <lineage>
        <taxon>Bacteria</taxon>
        <taxon>Bacillati</taxon>
        <taxon>Candidatus Melainabacteria</taxon>
        <taxon>Candidatus Obscuribacterales</taxon>
        <taxon>Candidatus Obscuribacteraceae</taxon>
        <taxon>Candidatus Obscuribacter</taxon>
    </lineage>
</organism>
<reference evidence="2" key="1">
    <citation type="submission" date="2021-02" db="EMBL/GenBank/DDBJ databases">
        <title>Genome-Resolved Metagenomics of a Microbial Community Performing Photosynthetic Biological Nutrient Removal.</title>
        <authorList>
            <person name="Mcdaniel E.A."/>
        </authorList>
    </citation>
    <scope>NUCLEOTIDE SEQUENCE</scope>
    <source>
        <strain evidence="2">UWPOB_OBS1</strain>
    </source>
</reference>